<protein>
    <submittedName>
        <fullName evidence="1">DUF2384 domain-containing protein</fullName>
    </submittedName>
</protein>
<dbReference type="Proteomes" id="UP000278162">
    <property type="component" value="Unassembled WGS sequence"/>
</dbReference>
<sequence>GVLAGRLQNSWSVAFWFYSPNGVLGGKRPRDLVSTDAFRVSLAAQHEVDGITHG</sequence>
<name>A0A3M8S732_PSEPU</name>
<dbReference type="EMBL" id="RJAI01000154">
    <property type="protein sequence ID" value="RNF76779.1"/>
    <property type="molecule type" value="Genomic_DNA"/>
</dbReference>
<organism evidence="1 2">
    <name type="scientific">Pseudomonas putida</name>
    <name type="common">Arthrobacter siderocapsulatus</name>
    <dbReference type="NCBI Taxonomy" id="303"/>
    <lineage>
        <taxon>Bacteria</taxon>
        <taxon>Pseudomonadati</taxon>
        <taxon>Pseudomonadota</taxon>
        <taxon>Gammaproteobacteria</taxon>
        <taxon>Pseudomonadales</taxon>
        <taxon>Pseudomonadaceae</taxon>
        <taxon>Pseudomonas</taxon>
    </lineage>
</organism>
<evidence type="ECO:0000313" key="1">
    <source>
        <dbReference type="EMBL" id="RNF76779.1"/>
    </source>
</evidence>
<accession>A0A3M8S732</accession>
<evidence type="ECO:0000313" key="2">
    <source>
        <dbReference type="Proteomes" id="UP000278162"/>
    </source>
</evidence>
<dbReference type="AlphaFoldDB" id="A0A3M8S732"/>
<proteinExistence type="predicted"/>
<gene>
    <name evidence="1" type="ORF">EFK07_31900</name>
</gene>
<feature type="non-terminal residue" evidence="1">
    <location>
        <position position="1"/>
    </location>
</feature>
<comment type="caution">
    <text evidence="1">The sequence shown here is derived from an EMBL/GenBank/DDBJ whole genome shotgun (WGS) entry which is preliminary data.</text>
</comment>
<reference evidence="1 2" key="1">
    <citation type="submission" date="2018-10" db="EMBL/GenBank/DDBJ databases">
        <title>An outbreak of IMP-63 producing strain in France.</title>
        <authorList>
            <person name="Bour M."/>
            <person name="Liapis E."/>
            <person name="Plesiat P."/>
        </authorList>
    </citation>
    <scope>NUCLEOTIDE SEQUENCE [LARGE SCALE GENOMIC DNA]</scope>
    <source>
        <strain evidence="1 2">12917</strain>
    </source>
</reference>